<dbReference type="Proteomes" id="UP001491310">
    <property type="component" value="Unassembled WGS sequence"/>
</dbReference>
<evidence type="ECO:0000256" key="1">
    <source>
        <dbReference type="SAM" id="Coils"/>
    </source>
</evidence>
<reference evidence="3 4" key="1">
    <citation type="journal article" date="2024" name="Nat. Commun.">
        <title>Phylogenomics reveals the evolutionary origins of lichenization in chlorophyte algae.</title>
        <authorList>
            <person name="Puginier C."/>
            <person name="Libourel C."/>
            <person name="Otte J."/>
            <person name="Skaloud P."/>
            <person name="Haon M."/>
            <person name="Grisel S."/>
            <person name="Petersen M."/>
            <person name="Berrin J.G."/>
            <person name="Delaux P.M."/>
            <person name="Dal Grande F."/>
            <person name="Keller J."/>
        </authorList>
    </citation>
    <scope>NUCLEOTIDE SEQUENCE [LARGE SCALE GENOMIC DNA]</scope>
    <source>
        <strain evidence="3 4">SAG 216-7</strain>
    </source>
</reference>
<keyword evidence="1" id="KW-0175">Coiled coil</keyword>
<protein>
    <submittedName>
        <fullName evidence="3">Uncharacterized protein</fullName>
    </submittedName>
</protein>
<feature type="region of interest" description="Disordered" evidence="2">
    <location>
        <begin position="1"/>
        <end position="47"/>
    </location>
</feature>
<dbReference type="EMBL" id="JALJOT010000010">
    <property type="protein sequence ID" value="KAK9906476.1"/>
    <property type="molecule type" value="Genomic_DNA"/>
</dbReference>
<name>A0ABR2YJ51_9CHLO</name>
<feature type="compositionally biased region" description="Acidic residues" evidence="2">
    <location>
        <begin position="98"/>
        <end position="107"/>
    </location>
</feature>
<accession>A0ABR2YJ51</accession>
<keyword evidence="4" id="KW-1185">Reference proteome</keyword>
<feature type="coiled-coil region" evidence="1">
    <location>
        <begin position="132"/>
        <end position="159"/>
    </location>
</feature>
<proteinExistence type="predicted"/>
<sequence length="185" mass="20036">MNVASGPAMLSGGFAAGSPGREAEAAKTKRHYPHGQETPRTVPRAPYNSTVDIMARQKDDGTASLASSAGAGRHMDDNLDFFGTNDGLLMHDASASDDASDSSDSEMEPAHPGIEDPADAALIPRQDQTSYIMSLEQENMALKQQNLDLQERMFILQEQLRNGAEVHFVSDDEEKEREAAAEDSR</sequence>
<organism evidence="3 4">
    <name type="scientific">Coccomyxa subellipsoidea</name>
    <dbReference type="NCBI Taxonomy" id="248742"/>
    <lineage>
        <taxon>Eukaryota</taxon>
        <taxon>Viridiplantae</taxon>
        <taxon>Chlorophyta</taxon>
        <taxon>core chlorophytes</taxon>
        <taxon>Trebouxiophyceae</taxon>
        <taxon>Trebouxiophyceae incertae sedis</taxon>
        <taxon>Coccomyxaceae</taxon>
        <taxon>Coccomyxa</taxon>
    </lineage>
</organism>
<evidence type="ECO:0000313" key="4">
    <source>
        <dbReference type="Proteomes" id="UP001491310"/>
    </source>
</evidence>
<evidence type="ECO:0000256" key="2">
    <source>
        <dbReference type="SAM" id="MobiDB-lite"/>
    </source>
</evidence>
<evidence type="ECO:0000313" key="3">
    <source>
        <dbReference type="EMBL" id="KAK9906476.1"/>
    </source>
</evidence>
<feature type="region of interest" description="Disordered" evidence="2">
    <location>
        <begin position="92"/>
        <end position="117"/>
    </location>
</feature>
<comment type="caution">
    <text evidence="3">The sequence shown here is derived from an EMBL/GenBank/DDBJ whole genome shotgun (WGS) entry which is preliminary data.</text>
</comment>
<gene>
    <name evidence="3" type="ORF">WJX75_002514</name>
</gene>